<reference evidence="1 2" key="1">
    <citation type="submission" date="2015-09" db="EMBL/GenBank/DDBJ databases">
        <title>A metagenomics-based metabolic model of nitrate-dependent anaerobic oxidation of methane by Methanoperedens-like archaea.</title>
        <authorList>
            <person name="Arshad A."/>
            <person name="Speth D.R."/>
            <person name="De Graaf R.M."/>
            <person name="Op Den Camp H.J."/>
            <person name="Jetten M.S."/>
            <person name="Welte C.U."/>
        </authorList>
    </citation>
    <scope>NUCLEOTIDE SEQUENCE [LARGE SCALE GENOMIC DNA]</scope>
</reference>
<dbReference type="AlphaFoldDB" id="A0A0P8A692"/>
<name>A0A0P8A692_9EURY</name>
<comment type="caution">
    <text evidence="1">The sequence shown here is derived from an EMBL/GenBank/DDBJ whole genome shotgun (WGS) entry which is preliminary data.</text>
</comment>
<dbReference type="Proteomes" id="UP000050360">
    <property type="component" value="Unassembled WGS sequence"/>
</dbReference>
<accession>A0A0P8A692</accession>
<dbReference type="EMBL" id="LKCM01000137">
    <property type="protein sequence ID" value="KPQ43653.1"/>
    <property type="molecule type" value="Genomic_DNA"/>
</dbReference>
<evidence type="ECO:0000313" key="1">
    <source>
        <dbReference type="EMBL" id="KPQ43653.1"/>
    </source>
</evidence>
<organism evidence="1 2">
    <name type="scientific">Candidatus Methanoperedens nitratireducens</name>
    <dbReference type="NCBI Taxonomy" id="1392998"/>
    <lineage>
        <taxon>Archaea</taxon>
        <taxon>Methanobacteriati</taxon>
        <taxon>Methanobacteriota</taxon>
        <taxon>Stenosarchaea group</taxon>
        <taxon>Methanomicrobia</taxon>
        <taxon>Methanosarcinales</taxon>
        <taxon>ANME-2 cluster</taxon>
        <taxon>Candidatus Methanoperedentaceae</taxon>
        <taxon>Candidatus Methanoperedens</taxon>
    </lineage>
</organism>
<proteinExistence type="predicted"/>
<protein>
    <recommendedName>
        <fullName evidence="3">Poly(3-hydroxyalkanoate) polymerase subunit PhaE</fullName>
    </recommendedName>
</protein>
<evidence type="ECO:0000313" key="2">
    <source>
        <dbReference type="Proteomes" id="UP000050360"/>
    </source>
</evidence>
<sequence>MVKKHDNSPEFEVNKDAYKMWSDTYGDVSKMWDESHSKILKPWVELMGEMSDKTKEISLNSAPKNYKEFYDEWMKTYENSFGKFYPVSIPAPKETLENFIKISGESNKLYRSWIEESEENTKKTSELLKNGADPAKFKECFEMWMKSYDKMSNDFIEQPAVKYQKEIFVNYTGIPDFYSETLLKMSTMWRDSFNKLYSPWVESMQKLSRNIEKISKGNASPEAYKEFFDMWANTYKENYKMFDPRSAISSKEAFENFIESSNVSLNLYKSWISAMEGMHEKFKDHSKITNDPEACKEFFNLWVKMHEKAIEDVFDRMPMVSPVKEMIEPIRDACKLYANASIKMSKMWMDSYTRAARPKV</sequence>
<gene>
    <name evidence="1" type="ORF">MPEBLZ_01839</name>
</gene>
<evidence type="ECO:0008006" key="3">
    <source>
        <dbReference type="Google" id="ProtNLM"/>
    </source>
</evidence>